<proteinExistence type="predicted"/>
<sequence length="164" mass="17714">MGPEWGVGRERRAEEWMVEDEKSKKREREMCVASGCDESAKECGSMGAIGGQVEGVLAWEQRSSVNGLAMRVNKGERLGRGLRQREPLEGRGGEDDGEFGVVRERNCEGLALDGVGGRGEREGERGFGEGVEDGGDGERAGVERDRVGVGGEEREENESVDGGR</sequence>
<dbReference type="Proteomes" id="UP001060215">
    <property type="component" value="Chromosome 1"/>
</dbReference>
<protein>
    <submittedName>
        <fullName evidence="1">Uncharacterized protein</fullName>
    </submittedName>
</protein>
<accession>A0ACC0IX14</accession>
<keyword evidence="2" id="KW-1185">Reference proteome</keyword>
<evidence type="ECO:0000313" key="1">
    <source>
        <dbReference type="EMBL" id="KAI8029235.1"/>
    </source>
</evidence>
<comment type="caution">
    <text evidence="1">The sequence shown here is derived from an EMBL/GenBank/DDBJ whole genome shotgun (WGS) entry which is preliminary data.</text>
</comment>
<organism evidence="1 2">
    <name type="scientific">Camellia lanceoleosa</name>
    <dbReference type="NCBI Taxonomy" id="1840588"/>
    <lineage>
        <taxon>Eukaryota</taxon>
        <taxon>Viridiplantae</taxon>
        <taxon>Streptophyta</taxon>
        <taxon>Embryophyta</taxon>
        <taxon>Tracheophyta</taxon>
        <taxon>Spermatophyta</taxon>
        <taxon>Magnoliopsida</taxon>
        <taxon>eudicotyledons</taxon>
        <taxon>Gunneridae</taxon>
        <taxon>Pentapetalae</taxon>
        <taxon>asterids</taxon>
        <taxon>Ericales</taxon>
        <taxon>Theaceae</taxon>
        <taxon>Camellia</taxon>
    </lineage>
</organism>
<reference evidence="1 2" key="1">
    <citation type="journal article" date="2022" name="Plant J.">
        <title>Chromosome-level genome of Camellia lanceoleosa provides a valuable resource for understanding genome evolution and self-incompatibility.</title>
        <authorList>
            <person name="Gong W."/>
            <person name="Xiao S."/>
            <person name="Wang L."/>
            <person name="Liao Z."/>
            <person name="Chang Y."/>
            <person name="Mo W."/>
            <person name="Hu G."/>
            <person name="Li W."/>
            <person name="Zhao G."/>
            <person name="Zhu H."/>
            <person name="Hu X."/>
            <person name="Ji K."/>
            <person name="Xiang X."/>
            <person name="Song Q."/>
            <person name="Yuan D."/>
            <person name="Jin S."/>
            <person name="Zhang L."/>
        </authorList>
    </citation>
    <scope>NUCLEOTIDE SEQUENCE [LARGE SCALE GENOMIC DNA]</scope>
    <source>
        <strain evidence="1">SQ_2022a</strain>
    </source>
</reference>
<gene>
    <name evidence="1" type="ORF">LOK49_LG01G00592</name>
</gene>
<name>A0ACC0IX14_9ERIC</name>
<dbReference type="EMBL" id="CM045758">
    <property type="protein sequence ID" value="KAI8029235.1"/>
    <property type="molecule type" value="Genomic_DNA"/>
</dbReference>
<evidence type="ECO:0000313" key="2">
    <source>
        <dbReference type="Proteomes" id="UP001060215"/>
    </source>
</evidence>